<organism evidence="2 3">
    <name type="scientific">[Mycobacterium] kokjensenii</name>
    <dbReference type="NCBI Taxonomy" id="3064287"/>
    <lineage>
        <taxon>Bacteria</taxon>
        <taxon>Bacillati</taxon>
        <taxon>Actinomycetota</taxon>
        <taxon>Actinomycetes</taxon>
        <taxon>Mycobacteriales</taxon>
        <taxon>Mycobacteriaceae</taxon>
        <taxon>Mycolicibacter</taxon>
    </lineage>
</organism>
<evidence type="ECO:0000313" key="2">
    <source>
        <dbReference type="EMBL" id="CAJ1504260.1"/>
    </source>
</evidence>
<dbReference type="EMBL" id="OY726394">
    <property type="protein sequence ID" value="CAJ1504260.1"/>
    <property type="molecule type" value="Genomic_DNA"/>
</dbReference>
<gene>
    <name evidence="2" type="ORF">MU0083_003392</name>
</gene>
<dbReference type="RefSeq" id="WP_308474084.1">
    <property type="nucleotide sequence ID" value="NZ_OY726394.1"/>
</dbReference>
<sequence length="213" mass="22314">MANLRADLQQECDEIAGNPNFSTDGKAHQIAAAITAANAKAVELRDTFVTGNEAAERQLRGKLFGLGSSDPSAIIAYRDASDRAAQINDPDQLGPALDRALDMGDTSMATALAARAHELGAKSIVATYANATGKTDAHKELQSIPTGRNMNTATAVIFSVGALNLPPDLARELYPSGRSDTRQLEKLAATPPAQANARTMKHLPPNAPVGSTI</sequence>
<evidence type="ECO:0000256" key="1">
    <source>
        <dbReference type="SAM" id="MobiDB-lite"/>
    </source>
</evidence>
<protein>
    <recommendedName>
        <fullName evidence="4">DUF222 domain-containing protein</fullName>
    </recommendedName>
</protein>
<name>A0ABM9LT32_9MYCO</name>
<evidence type="ECO:0000313" key="3">
    <source>
        <dbReference type="Proteomes" id="UP001190336"/>
    </source>
</evidence>
<dbReference type="Proteomes" id="UP001190336">
    <property type="component" value="Chromosome"/>
</dbReference>
<keyword evidence="3" id="KW-1185">Reference proteome</keyword>
<feature type="region of interest" description="Disordered" evidence="1">
    <location>
        <begin position="187"/>
        <end position="213"/>
    </location>
</feature>
<accession>A0ABM9LT32</accession>
<reference evidence="2 3" key="1">
    <citation type="submission" date="2023-08" db="EMBL/GenBank/DDBJ databases">
        <authorList>
            <person name="Folkvardsen B D."/>
            <person name="Norman A."/>
        </authorList>
    </citation>
    <scope>NUCLEOTIDE SEQUENCE [LARGE SCALE GENOMIC DNA]</scope>
    <source>
        <strain evidence="2 3">Mu0083</strain>
    </source>
</reference>
<evidence type="ECO:0008006" key="4">
    <source>
        <dbReference type="Google" id="ProtNLM"/>
    </source>
</evidence>
<proteinExistence type="predicted"/>